<feature type="domain" description="Recombinase" evidence="2">
    <location>
        <begin position="173"/>
        <end position="316"/>
    </location>
</feature>
<dbReference type="InterPro" id="IPR025827">
    <property type="entry name" value="Zn_ribbon_recom_dom"/>
</dbReference>
<dbReference type="InterPro" id="IPR038109">
    <property type="entry name" value="DNA_bind_recomb_sf"/>
</dbReference>
<dbReference type="PROSITE" id="PS51737">
    <property type="entry name" value="RECOMBINASE_DNA_BIND"/>
    <property type="match status" value="1"/>
</dbReference>
<protein>
    <submittedName>
        <fullName evidence="3">Recombinase family protein</fullName>
    </submittedName>
</protein>
<dbReference type="EMBL" id="JAAXLS010000065">
    <property type="protein sequence ID" value="NKQ58743.1"/>
    <property type="molecule type" value="Genomic_DNA"/>
</dbReference>
<name>A0ABX1JG73_9PSEU</name>
<dbReference type="SMART" id="SM00857">
    <property type="entry name" value="Resolvase"/>
    <property type="match status" value="1"/>
</dbReference>
<dbReference type="RefSeq" id="WP_168522870.1">
    <property type="nucleotide sequence ID" value="NZ_JAAXLS010000065.1"/>
</dbReference>
<evidence type="ECO:0000259" key="2">
    <source>
        <dbReference type="PROSITE" id="PS51737"/>
    </source>
</evidence>
<evidence type="ECO:0000313" key="3">
    <source>
        <dbReference type="EMBL" id="NKQ58743.1"/>
    </source>
</evidence>
<evidence type="ECO:0000259" key="1">
    <source>
        <dbReference type="PROSITE" id="PS51736"/>
    </source>
</evidence>
<comment type="caution">
    <text evidence="3">The sequence shown here is derived from an EMBL/GenBank/DDBJ whole genome shotgun (WGS) entry which is preliminary data.</text>
</comment>
<dbReference type="InterPro" id="IPR011109">
    <property type="entry name" value="DNA_bind_recombinase_dom"/>
</dbReference>
<evidence type="ECO:0000313" key="4">
    <source>
        <dbReference type="Proteomes" id="UP000715441"/>
    </source>
</evidence>
<dbReference type="Proteomes" id="UP000715441">
    <property type="component" value="Unassembled WGS sequence"/>
</dbReference>
<reference evidence="3 4" key="1">
    <citation type="submission" date="2020-04" db="EMBL/GenBank/DDBJ databases">
        <title>Novel species.</title>
        <authorList>
            <person name="Teo W.F.A."/>
            <person name="Lipun K."/>
            <person name="Srisuk N."/>
            <person name="Duangmal K."/>
        </authorList>
    </citation>
    <scope>NUCLEOTIDE SEQUENCE [LARGE SCALE GENOMIC DNA]</scope>
    <source>
        <strain evidence="3 4">K13G38</strain>
    </source>
</reference>
<feature type="domain" description="Resolvase/invertase-type recombinase catalytic" evidence="1">
    <location>
        <begin position="15"/>
        <end position="166"/>
    </location>
</feature>
<dbReference type="PROSITE" id="PS51736">
    <property type="entry name" value="RECOMBINASES_3"/>
    <property type="match status" value="1"/>
</dbReference>
<organism evidence="3 4">
    <name type="scientific">Amycolatopsis acididurans</name>
    <dbReference type="NCBI Taxonomy" id="2724524"/>
    <lineage>
        <taxon>Bacteria</taxon>
        <taxon>Bacillati</taxon>
        <taxon>Actinomycetota</taxon>
        <taxon>Actinomycetes</taxon>
        <taxon>Pseudonocardiales</taxon>
        <taxon>Pseudonocardiaceae</taxon>
        <taxon>Amycolatopsis</taxon>
    </lineage>
</organism>
<dbReference type="InterPro" id="IPR006119">
    <property type="entry name" value="Resolv_N"/>
</dbReference>
<dbReference type="Pfam" id="PF07508">
    <property type="entry name" value="Recombinase"/>
    <property type="match status" value="1"/>
</dbReference>
<dbReference type="SUPFAM" id="SSF53041">
    <property type="entry name" value="Resolvase-like"/>
    <property type="match status" value="1"/>
</dbReference>
<dbReference type="Gene3D" id="3.90.1750.20">
    <property type="entry name" value="Putative Large Serine Recombinase, Chain B, Domain 2"/>
    <property type="match status" value="1"/>
</dbReference>
<accession>A0ABX1JG73</accession>
<dbReference type="InterPro" id="IPR050639">
    <property type="entry name" value="SSR_resolvase"/>
</dbReference>
<dbReference type="Pfam" id="PF13408">
    <property type="entry name" value="Zn_ribbon_recom"/>
    <property type="match status" value="1"/>
</dbReference>
<dbReference type="PANTHER" id="PTHR30461">
    <property type="entry name" value="DNA-INVERTASE FROM LAMBDOID PROPHAGE"/>
    <property type="match status" value="1"/>
</dbReference>
<keyword evidence="4" id="KW-1185">Reference proteome</keyword>
<dbReference type="PANTHER" id="PTHR30461:SF23">
    <property type="entry name" value="DNA RECOMBINASE-RELATED"/>
    <property type="match status" value="1"/>
</dbReference>
<dbReference type="CDD" id="cd00338">
    <property type="entry name" value="Ser_Recombinase"/>
    <property type="match status" value="1"/>
</dbReference>
<proteinExistence type="predicted"/>
<dbReference type="Pfam" id="PF00239">
    <property type="entry name" value="Resolvase"/>
    <property type="match status" value="1"/>
</dbReference>
<sequence length="683" mass="74529">MNGEGKITRVHRDRLAVVYLRQSSMVQVREHTESTTRQYGLAEEAVRLGWARQDVVVIDTDLGVSGRWGVARAGFTELVGRVCSGEVGAIFGIEISRLARSNAEVARLMEFAAITETLLIDADGVYDPADVNDRMLLGMKSTIGEVELHVMAQRLHAAKNAAAQRGELRTPLPVGLVYDEAGDVVIDPDAEVQAAIRDVFAAFEQTGSAYGVVAAFATRRFPLRAYGGVWAGQLRWGKLTHARVLGVLKNPGYAGAYVHGRYTSRRRVDPDGTVHTGLVERPRAEWPVLIKDHHPGYITWEQFLLNEAKLAANRTNAGARPPREGSALCQGIIACGSCGKPMRTNYHTDARPSYECSSRADRLTTPTCRSVAASTVDDAVAEQLLAALNPTEVALALAAADRVTDRHQRVSRAAELAVERARYDAERAERAFHAVEPENRLVARSLEARWEAKLATLAEAEQALAAATDTLPPLPGRAELEQLAADLPGLWHAPTTSNKDRKRLLRTLIADITLLPETDHDKVAIGIRWHTGATDELRVARAVHPGTAKRSPSPAVEMVTRLGPTTPTAELANILNAAGLTTGHGRPFDVKAVQWIRHAYHIPAPVAYAEGEISVAQAAERLGCSTGVIYYWINTGQLDAHRGSGHRLCIPWNGQIQHACNRRIIESGHLNPAARRSKPRTRR</sequence>
<dbReference type="InterPro" id="IPR036162">
    <property type="entry name" value="Resolvase-like_N_sf"/>
</dbReference>
<dbReference type="Gene3D" id="3.40.50.1390">
    <property type="entry name" value="Resolvase, N-terminal catalytic domain"/>
    <property type="match status" value="1"/>
</dbReference>
<gene>
    <name evidence="3" type="ORF">HFP15_38465</name>
</gene>